<dbReference type="Proteomes" id="UP000309668">
    <property type="component" value="Unassembled WGS sequence"/>
</dbReference>
<dbReference type="OrthoDB" id="7433245at2"/>
<dbReference type="AlphaFoldDB" id="A0A5S3P5A6"/>
<gene>
    <name evidence="1" type="ORF">FEV51_07265</name>
</gene>
<comment type="caution">
    <text evidence="1">The sequence shown here is derived from an EMBL/GenBank/DDBJ whole genome shotgun (WGS) entry which is preliminary data.</text>
</comment>
<accession>A0A5S3P5A6</accession>
<protein>
    <submittedName>
        <fullName evidence="1">Sel1 repeat family protein</fullName>
    </submittedName>
</protein>
<sequence length="212" mass="24230">MTCKLCDRFWESFWMSCDAWERQHSNENELFANESEQSWELIQRAAKLDDCDPEAAFQFYVTAANNGSVWCMEAVGWRYWSGSGVIADLSKAEDYYRRAVSGGAWMARIGYARLLSSIQRHEEAETVLKDGMDTGFHPLHFWLARTRYDRSESPEVAREVRPMLRHAAREGHLGAQQMLSRMMLTGKFGLLEIPRGIGLAVNGALKFASARH</sequence>
<dbReference type="Gene3D" id="1.25.40.10">
    <property type="entry name" value="Tetratricopeptide repeat domain"/>
    <property type="match status" value="1"/>
</dbReference>
<dbReference type="EMBL" id="VCAO01000003">
    <property type="protein sequence ID" value="TMM48096.1"/>
    <property type="molecule type" value="Genomic_DNA"/>
</dbReference>
<dbReference type="RefSeq" id="WP_138617439.1">
    <property type="nucleotide sequence ID" value="NZ_VCAO01000003.1"/>
</dbReference>
<keyword evidence="2" id="KW-1185">Reference proteome</keyword>
<proteinExistence type="predicted"/>
<dbReference type="SUPFAM" id="SSF81901">
    <property type="entry name" value="HCP-like"/>
    <property type="match status" value="1"/>
</dbReference>
<organism evidence="1 2">
    <name type="scientific">Qipengyuania marisflavi</name>
    <dbReference type="NCBI Taxonomy" id="2486356"/>
    <lineage>
        <taxon>Bacteria</taxon>
        <taxon>Pseudomonadati</taxon>
        <taxon>Pseudomonadota</taxon>
        <taxon>Alphaproteobacteria</taxon>
        <taxon>Sphingomonadales</taxon>
        <taxon>Erythrobacteraceae</taxon>
        <taxon>Qipengyuania</taxon>
    </lineage>
</organism>
<evidence type="ECO:0000313" key="2">
    <source>
        <dbReference type="Proteomes" id="UP000309668"/>
    </source>
</evidence>
<name>A0A5S3P5A6_9SPHN</name>
<reference evidence="1 2" key="1">
    <citation type="submission" date="2019-05" db="EMBL/GenBank/DDBJ databases">
        <title>Erythrobacter marisflavi sp. nov., isolated from isolated from water of an estuary environment.</title>
        <authorList>
            <person name="Yoon J.-H."/>
        </authorList>
    </citation>
    <scope>NUCLEOTIDE SEQUENCE [LARGE SCALE GENOMIC DNA]</scope>
    <source>
        <strain evidence="1 2">KEM-5</strain>
    </source>
</reference>
<dbReference type="InterPro" id="IPR011990">
    <property type="entry name" value="TPR-like_helical_dom_sf"/>
</dbReference>
<evidence type="ECO:0000313" key="1">
    <source>
        <dbReference type="EMBL" id="TMM48096.1"/>
    </source>
</evidence>